<dbReference type="OrthoDB" id="391988at2759"/>
<dbReference type="PANTHER" id="PTHR46498">
    <property type="entry name" value="GTP-BINDING PROTEIN 8"/>
    <property type="match status" value="1"/>
</dbReference>
<dbReference type="GO" id="GO:0005525">
    <property type="term" value="F:GTP binding"/>
    <property type="evidence" value="ECO:0007669"/>
    <property type="project" value="UniProtKB-KW"/>
</dbReference>
<dbReference type="RefSeq" id="XP_004997780.1">
    <property type="nucleotide sequence ID" value="XM_004997723.1"/>
</dbReference>
<feature type="domain" description="EngB-type G" evidence="8">
    <location>
        <begin position="71"/>
        <end position="246"/>
    </location>
</feature>
<dbReference type="InterPro" id="IPR027417">
    <property type="entry name" value="P-loop_NTPase"/>
</dbReference>
<dbReference type="OMA" id="QVRASIC"/>
<protein>
    <recommendedName>
        <fullName evidence="3">GTP-binding protein 8</fullName>
    </recommendedName>
</protein>
<dbReference type="InterPro" id="IPR019987">
    <property type="entry name" value="GTP-bd_ribosome_bio_YsxC"/>
</dbReference>
<comment type="cofactor">
    <cofactor evidence="1">
        <name>Mg(2+)</name>
        <dbReference type="ChEBI" id="CHEBI:18420"/>
    </cofactor>
</comment>
<dbReference type="STRING" id="946362.F2TZ00"/>
<evidence type="ECO:0000256" key="1">
    <source>
        <dbReference type="ARBA" id="ARBA00001946"/>
    </source>
</evidence>
<dbReference type="GO" id="GO:0046872">
    <property type="term" value="F:metal ion binding"/>
    <property type="evidence" value="ECO:0007669"/>
    <property type="project" value="UniProtKB-KW"/>
</dbReference>
<sequence>MPRGGGGGGGRVGRLPTALAFRVLQLADPYASLGIAPAVLQKVSSLWSETLPFKFLTSAPKLNAVPPLAVDQAEVVLMGASNVGKSTLLNALLGTKLAYTSKTPGHTKMLNFFQGQRHLRVVDVPGYGFGSHQHQMTLLGDYFHNRQGHACACLLIDAKKGIKDLDLAAFSLLLEHFIPYRVLLTKADRLPVGPLRERILECEQTLTLSAQEFNPATSPVLVQPVSAKQRKGLDQVRASICEMSGLLPP</sequence>
<dbReference type="PANTHER" id="PTHR46498:SF1">
    <property type="entry name" value="GTP-BINDING PROTEIN 8"/>
    <property type="match status" value="1"/>
</dbReference>
<dbReference type="GO" id="GO:0005739">
    <property type="term" value="C:mitochondrion"/>
    <property type="evidence" value="ECO:0007669"/>
    <property type="project" value="TreeGrafter"/>
</dbReference>
<evidence type="ECO:0000259" key="8">
    <source>
        <dbReference type="PROSITE" id="PS51706"/>
    </source>
</evidence>
<dbReference type="FunCoup" id="F2TZ00">
    <property type="interactions" value="692"/>
</dbReference>
<proteinExistence type="inferred from homology"/>
<evidence type="ECO:0000256" key="5">
    <source>
        <dbReference type="ARBA" id="ARBA00022741"/>
    </source>
</evidence>
<dbReference type="Pfam" id="PF01926">
    <property type="entry name" value="MMR_HSR1"/>
    <property type="match status" value="1"/>
</dbReference>
<dbReference type="PRINTS" id="PR00326">
    <property type="entry name" value="GTP1OBG"/>
</dbReference>
<dbReference type="Proteomes" id="UP000007799">
    <property type="component" value="Unassembled WGS sequence"/>
</dbReference>
<dbReference type="InterPro" id="IPR030393">
    <property type="entry name" value="G_ENGB_dom"/>
</dbReference>
<dbReference type="InterPro" id="IPR052279">
    <property type="entry name" value="EngB_GTPase"/>
</dbReference>
<keyword evidence="7" id="KW-0342">GTP-binding</keyword>
<evidence type="ECO:0000256" key="6">
    <source>
        <dbReference type="ARBA" id="ARBA00022842"/>
    </source>
</evidence>
<reference evidence="9" key="1">
    <citation type="submission" date="2009-08" db="EMBL/GenBank/DDBJ databases">
        <title>Annotation of Salpingoeca rosetta.</title>
        <authorList>
            <consortium name="The Broad Institute Genome Sequencing Platform"/>
            <person name="Russ C."/>
            <person name="Cuomo C."/>
            <person name="Burger G."/>
            <person name="Gray M.W."/>
            <person name="Holland P.W.H."/>
            <person name="King N."/>
            <person name="Lang F.B.F."/>
            <person name="Roger A.J."/>
            <person name="Ruiz-Trillo I."/>
            <person name="Young S.K."/>
            <person name="Zeng Q."/>
            <person name="Gargeya S."/>
            <person name="Alvarado L."/>
            <person name="Berlin A."/>
            <person name="Chapman S.B."/>
            <person name="Chen Z."/>
            <person name="Freedman E."/>
            <person name="Gellesch M."/>
            <person name="Goldberg J."/>
            <person name="Griggs A."/>
            <person name="Gujja S."/>
            <person name="Heilman E."/>
            <person name="Heiman D."/>
            <person name="Howarth C."/>
            <person name="Mehta T."/>
            <person name="Neiman D."/>
            <person name="Pearson M."/>
            <person name="Roberts A."/>
            <person name="Saif S."/>
            <person name="Shea T."/>
            <person name="Shenoy N."/>
            <person name="Sisk P."/>
            <person name="Stolte C."/>
            <person name="Sykes S."/>
            <person name="White J."/>
            <person name="Yandava C."/>
            <person name="Haas B."/>
            <person name="Nusbaum C."/>
            <person name="Birren B."/>
        </authorList>
    </citation>
    <scope>NUCLEOTIDE SEQUENCE [LARGE SCALE GENOMIC DNA]</scope>
    <source>
        <strain evidence="9">ATCC 50818</strain>
    </source>
</reference>
<accession>F2TZ00</accession>
<evidence type="ECO:0000256" key="7">
    <source>
        <dbReference type="ARBA" id="ARBA00023134"/>
    </source>
</evidence>
<evidence type="ECO:0000256" key="4">
    <source>
        <dbReference type="ARBA" id="ARBA00022723"/>
    </source>
</evidence>
<evidence type="ECO:0000256" key="2">
    <source>
        <dbReference type="ARBA" id="ARBA00009638"/>
    </source>
</evidence>
<comment type="similarity">
    <text evidence="2">Belongs to the TRAFAC class TrmE-Era-EngA-EngB-Septin-like GTPase superfamily. EngB GTPase family.</text>
</comment>
<dbReference type="EMBL" id="GL832957">
    <property type="protein sequence ID" value="EGD78824.1"/>
    <property type="molecule type" value="Genomic_DNA"/>
</dbReference>
<evidence type="ECO:0000313" key="9">
    <source>
        <dbReference type="EMBL" id="EGD78824.1"/>
    </source>
</evidence>
<keyword evidence="10" id="KW-1185">Reference proteome</keyword>
<keyword evidence="6" id="KW-0460">Magnesium</keyword>
<dbReference type="PROSITE" id="PS51706">
    <property type="entry name" value="G_ENGB"/>
    <property type="match status" value="1"/>
</dbReference>
<dbReference type="eggNOG" id="KOG2486">
    <property type="taxonomic scope" value="Eukaryota"/>
</dbReference>
<dbReference type="AlphaFoldDB" id="F2TZ00"/>
<keyword evidence="5" id="KW-0547">Nucleotide-binding</keyword>
<dbReference type="CDD" id="cd01876">
    <property type="entry name" value="YihA_EngB"/>
    <property type="match status" value="1"/>
</dbReference>
<dbReference type="InParanoid" id="F2TZ00"/>
<gene>
    <name evidence="9" type="ORF">PTSG_01799</name>
</gene>
<organism evidence="10">
    <name type="scientific">Salpingoeca rosetta (strain ATCC 50818 / BSB-021)</name>
    <dbReference type="NCBI Taxonomy" id="946362"/>
    <lineage>
        <taxon>Eukaryota</taxon>
        <taxon>Choanoflagellata</taxon>
        <taxon>Craspedida</taxon>
        <taxon>Salpingoecidae</taxon>
        <taxon>Salpingoeca</taxon>
    </lineage>
</organism>
<dbReference type="NCBIfam" id="TIGR03598">
    <property type="entry name" value="GTPase_YsxC"/>
    <property type="match status" value="1"/>
</dbReference>
<name>F2TZ00_SALR5</name>
<dbReference type="Gene3D" id="3.40.50.300">
    <property type="entry name" value="P-loop containing nucleotide triphosphate hydrolases"/>
    <property type="match status" value="1"/>
</dbReference>
<dbReference type="InterPro" id="IPR006073">
    <property type="entry name" value="GTP-bd"/>
</dbReference>
<evidence type="ECO:0000313" key="10">
    <source>
        <dbReference type="Proteomes" id="UP000007799"/>
    </source>
</evidence>
<dbReference type="SUPFAM" id="SSF52540">
    <property type="entry name" value="P-loop containing nucleoside triphosphate hydrolases"/>
    <property type="match status" value="1"/>
</dbReference>
<keyword evidence="4" id="KW-0479">Metal-binding</keyword>
<dbReference type="GeneID" id="16078374"/>
<dbReference type="KEGG" id="sre:PTSG_01799"/>
<evidence type="ECO:0000256" key="3">
    <source>
        <dbReference type="ARBA" id="ARBA00015370"/>
    </source>
</evidence>